<dbReference type="Proteomes" id="UP000186785">
    <property type="component" value="Unassembled WGS sequence"/>
</dbReference>
<dbReference type="EMBL" id="MQSV01000001">
    <property type="protein sequence ID" value="OKL49801.1"/>
    <property type="molecule type" value="Genomic_DNA"/>
</dbReference>
<organism evidence="1 2">
    <name type="scientific">Boudabousia liubingyangii</name>
    <dbReference type="NCBI Taxonomy" id="1921764"/>
    <lineage>
        <taxon>Bacteria</taxon>
        <taxon>Bacillati</taxon>
        <taxon>Actinomycetota</taxon>
        <taxon>Actinomycetes</taxon>
        <taxon>Actinomycetales</taxon>
        <taxon>Actinomycetaceae</taxon>
        <taxon>Boudabousia</taxon>
    </lineage>
</organism>
<accession>A0A1Q5PQB6</accession>
<dbReference type="AlphaFoldDB" id="A0A1Q5PQB6"/>
<reference evidence="1 2" key="1">
    <citation type="submission" date="2016-11" db="EMBL/GenBank/DDBJ databases">
        <title>Actinomyces gypaetusis sp. nov. isolated from the vulture Gypaetus barbatus in Qinghai Tibet Plateau China.</title>
        <authorList>
            <person name="Meng X."/>
        </authorList>
    </citation>
    <scope>NUCLEOTIDE SEQUENCE [LARGE SCALE GENOMIC DNA]</scope>
    <source>
        <strain evidence="1 2">VUL4_2</strain>
    </source>
</reference>
<evidence type="ECO:0000313" key="1">
    <source>
        <dbReference type="EMBL" id="OKL49801.1"/>
    </source>
</evidence>
<evidence type="ECO:0000313" key="2">
    <source>
        <dbReference type="Proteomes" id="UP000186785"/>
    </source>
</evidence>
<name>A0A1Q5PQB6_9ACTO</name>
<keyword evidence="2" id="KW-1185">Reference proteome</keyword>
<sequence>MVQTLVLIVILALLQLAYSFHVRATVIDVTAQAARRGALLGATPAEVEARTRQLLAQSAGAHQDAQVEVKILPLTGAEQNPDQIADLLSVKVTTRLPVLVKFGPQSGLSFESHQIRLRPRPPVNPKAGG</sequence>
<protein>
    <recommendedName>
        <fullName evidence="3">Pilus assembly protein</fullName>
    </recommendedName>
</protein>
<evidence type="ECO:0008006" key="3">
    <source>
        <dbReference type="Google" id="ProtNLM"/>
    </source>
</evidence>
<proteinExistence type="predicted"/>
<comment type="caution">
    <text evidence="1">The sequence shown here is derived from an EMBL/GenBank/DDBJ whole genome shotgun (WGS) entry which is preliminary data.</text>
</comment>
<gene>
    <name evidence="1" type="ORF">BSR29_02305</name>
</gene>
<dbReference type="STRING" id="1921764.BSR28_00180"/>